<dbReference type="RefSeq" id="WP_062819306.1">
    <property type="nucleotide sequence ID" value="NZ_CP014352.1"/>
</dbReference>
<evidence type="ECO:0000259" key="1">
    <source>
        <dbReference type="Pfam" id="PF00117"/>
    </source>
</evidence>
<reference evidence="2 4" key="2">
    <citation type="submission" date="2016-02" db="EMBL/GenBank/DDBJ databases">
        <title>Complete Genome Sequence of Propionibacterium acidipropionici ATCC 55737.</title>
        <authorList>
            <person name="Luna Flores C.H."/>
            <person name="Nielsen L.K."/>
            <person name="Marcellin E."/>
        </authorList>
    </citation>
    <scope>NUCLEOTIDE SEQUENCE [LARGE SCALE GENOMIC DNA]</scope>
    <source>
        <strain evidence="2 4">ATCC 55737</strain>
    </source>
</reference>
<accession>A0AAC9FC58</accession>
<dbReference type="NCBIfam" id="NF005458">
    <property type="entry name" value="PRK07053.1"/>
    <property type="match status" value="1"/>
</dbReference>
<dbReference type="PANTHER" id="PTHR42695:SF5">
    <property type="entry name" value="GLUTAMINE AMIDOTRANSFERASE YLR126C-RELATED"/>
    <property type="match status" value="1"/>
</dbReference>
<dbReference type="EMBL" id="CP015970">
    <property type="protein sequence ID" value="AOZ46530.1"/>
    <property type="molecule type" value="Genomic_DNA"/>
</dbReference>
<keyword evidence="2" id="KW-0315">Glutamine amidotransferase</keyword>
<feature type="domain" description="Glutamine amidotransferase" evidence="1">
    <location>
        <begin position="22"/>
        <end position="181"/>
    </location>
</feature>
<dbReference type="PROSITE" id="PS51273">
    <property type="entry name" value="GATASE_TYPE_1"/>
    <property type="match status" value="1"/>
</dbReference>
<dbReference type="AlphaFoldDB" id="A0AAC9FC58"/>
<dbReference type="CDD" id="cd01741">
    <property type="entry name" value="GATase1_1"/>
    <property type="match status" value="1"/>
</dbReference>
<proteinExistence type="predicted"/>
<evidence type="ECO:0000313" key="3">
    <source>
        <dbReference type="EMBL" id="AOZ46530.1"/>
    </source>
</evidence>
<evidence type="ECO:0000313" key="2">
    <source>
        <dbReference type="EMBL" id="AMS05049.1"/>
    </source>
</evidence>
<organism evidence="2 4">
    <name type="scientific">Acidipropionibacterium acidipropionici</name>
    <dbReference type="NCBI Taxonomy" id="1748"/>
    <lineage>
        <taxon>Bacteria</taxon>
        <taxon>Bacillati</taxon>
        <taxon>Actinomycetota</taxon>
        <taxon>Actinomycetes</taxon>
        <taxon>Propionibacteriales</taxon>
        <taxon>Propionibacteriaceae</taxon>
        <taxon>Acidipropionibacterium</taxon>
    </lineage>
</organism>
<dbReference type="InterPro" id="IPR029062">
    <property type="entry name" value="Class_I_gatase-like"/>
</dbReference>
<dbReference type="InterPro" id="IPR017926">
    <property type="entry name" value="GATASE"/>
</dbReference>
<dbReference type="InterPro" id="IPR044992">
    <property type="entry name" value="ChyE-like"/>
</dbReference>
<dbReference type="Proteomes" id="UP000075221">
    <property type="component" value="Chromosome"/>
</dbReference>
<evidence type="ECO:0000313" key="4">
    <source>
        <dbReference type="Proteomes" id="UP000075221"/>
    </source>
</evidence>
<dbReference type="PRINTS" id="PR00099">
    <property type="entry name" value="CPSGATASE"/>
</dbReference>
<dbReference type="Proteomes" id="UP000178666">
    <property type="component" value="Chromosome"/>
</dbReference>
<reference evidence="3 5" key="1">
    <citation type="journal article" date="2016" name="Plant Dis.">
        <title>Improved production of propionic acid using genome shuffling.</title>
        <authorList>
            <person name="Luna-Flores C.H."/>
            <person name="Palfreyman R.W."/>
            <person name="Kromer J.O."/>
            <person name="Nielsen L.K."/>
            <person name="Marcellin E."/>
        </authorList>
    </citation>
    <scope>NUCLEOTIDE SEQUENCE [LARGE SCALE GENOMIC DNA]</scope>
    <source>
        <strain evidence="3 5">F3E8</strain>
    </source>
</reference>
<name>A0AAC9FC58_9ACTN</name>
<dbReference type="EMBL" id="CP014352">
    <property type="protein sequence ID" value="AMS05049.1"/>
    <property type="molecule type" value="Genomic_DNA"/>
</dbReference>
<keyword evidence="5" id="KW-1185">Reference proteome</keyword>
<dbReference type="SUPFAM" id="SSF52317">
    <property type="entry name" value="Class I glutamine amidotransferase-like"/>
    <property type="match status" value="1"/>
</dbReference>
<sequence>MPTAIALRHVHFEDLGVIEPVLRDAGYGLRYVDVADHPEEIARLDPDLLVSLGAPVGADDVVRYPWLTAESELLRRRADAGAPVLGICLGAQLLALAMGGHLVSGGSTEIGYAPIELTESGQESPLRHLEGVPVLHWHGDRFTTPPDAVRLAATRIDPDQAFSQGPTVLGLQFHVEADPGHIERWLIGHAHEMASVGVDPDRVRQDALLHGERLTAAARAMARDWLAGL</sequence>
<evidence type="ECO:0000313" key="5">
    <source>
        <dbReference type="Proteomes" id="UP000178666"/>
    </source>
</evidence>
<gene>
    <name evidence="3" type="ORF">A8L58_07245</name>
    <name evidence="2" type="ORF">AXH35_05780</name>
</gene>
<dbReference type="Gene3D" id="3.40.50.880">
    <property type="match status" value="1"/>
</dbReference>
<dbReference type="PANTHER" id="PTHR42695">
    <property type="entry name" value="GLUTAMINE AMIDOTRANSFERASE YLR126C-RELATED"/>
    <property type="match status" value="1"/>
</dbReference>
<protein>
    <submittedName>
        <fullName evidence="3">GMP synthase</fullName>
    </submittedName>
    <submittedName>
        <fullName evidence="2">Glutamine amidotransferase</fullName>
    </submittedName>
</protein>
<dbReference type="Pfam" id="PF00117">
    <property type="entry name" value="GATase"/>
    <property type="match status" value="1"/>
</dbReference>
<dbReference type="GO" id="GO:0005829">
    <property type="term" value="C:cytosol"/>
    <property type="evidence" value="ECO:0007669"/>
    <property type="project" value="TreeGrafter"/>
</dbReference>